<accession>A0A3M0KVS8</accession>
<dbReference type="Proteomes" id="UP000269221">
    <property type="component" value="Unassembled WGS sequence"/>
</dbReference>
<proteinExistence type="predicted"/>
<feature type="transmembrane region" description="Helical" evidence="1">
    <location>
        <begin position="50"/>
        <end position="67"/>
    </location>
</feature>
<keyword evidence="1" id="KW-1133">Transmembrane helix</keyword>
<reference evidence="2 3" key="1">
    <citation type="submission" date="2018-07" db="EMBL/GenBank/DDBJ databases">
        <title>A high quality draft genome assembly of the barn swallow (H. rustica rustica).</title>
        <authorList>
            <person name="Formenti G."/>
            <person name="Chiara M."/>
            <person name="Poveda L."/>
            <person name="Francoijs K.-J."/>
            <person name="Bonisoli-Alquati A."/>
            <person name="Canova L."/>
            <person name="Gianfranceschi L."/>
            <person name="Horner D.S."/>
            <person name="Saino N."/>
        </authorList>
    </citation>
    <scope>NUCLEOTIDE SEQUENCE [LARGE SCALE GENOMIC DNA]</scope>
    <source>
        <strain evidence="2">Chelidonia</strain>
        <tissue evidence="2">Blood</tissue>
    </source>
</reference>
<keyword evidence="1" id="KW-0812">Transmembrane</keyword>
<evidence type="ECO:0000256" key="1">
    <source>
        <dbReference type="SAM" id="Phobius"/>
    </source>
</evidence>
<keyword evidence="1" id="KW-0472">Membrane</keyword>
<dbReference type="EMBL" id="QRBI01000104">
    <property type="protein sequence ID" value="RMC14880.1"/>
    <property type="molecule type" value="Genomic_DNA"/>
</dbReference>
<name>A0A3M0KVS8_HIRRU</name>
<keyword evidence="3" id="KW-1185">Reference proteome</keyword>
<protein>
    <submittedName>
        <fullName evidence="2">Uncharacterized protein</fullName>
    </submittedName>
</protein>
<feature type="transmembrane region" description="Helical" evidence="1">
    <location>
        <begin position="79"/>
        <end position="95"/>
    </location>
</feature>
<comment type="caution">
    <text evidence="2">The sequence shown here is derived from an EMBL/GenBank/DDBJ whole genome shotgun (WGS) entry which is preliminary data.</text>
</comment>
<evidence type="ECO:0000313" key="2">
    <source>
        <dbReference type="EMBL" id="RMC14880.1"/>
    </source>
</evidence>
<sequence length="103" mass="11415">MRDGGMSLVVQSASPWLSLNGCFMLPGFHEHLLVGCLISALALLLEWSSLQGVLMFMVINTCIFFCLADQDAEQVQRLFMGRVLVLSLTFAVSWLDNSSDILM</sequence>
<dbReference type="AlphaFoldDB" id="A0A3M0KVS8"/>
<evidence type="ECO:0000313" key="3">
    <source>
        <dbReference type="Proteomes" id="UP000269221"/>
    </source>
</evidence>
<gene>
    <name evidence="2" type="ORF">DUI87_07057</name>
</gene>
<organism evidence="2 3">
    <name type="scientific">Hirundo rustica rustica</name>
    <dbReference type="NCBI Taxonomy" id="333673"/>
    <lineage>
        <taxon>Eukaryota</taxon>
        <taxon>Metazoa</taxon>
        <taxon>Chordata</taxon>
        <taxon>Craniata</taxon>
        <taxon>Vertebrata</taxon>
        <taxon>Euteleostomi</taxon>
        <taxon>Archelosauria</taxon>
        <taxon>Archosauria</taxon>
        <taxon>Dinosauria</taxon>
        <taxon>Saurischia</taxon>
        <taxon>Theropoda</taxon>
        <taxon>Coelurosauria</taxon>
        <taxon>Aves</taxon>
        <taxon>Neognathae</taxon>
        <taxon>Neoaves</taxon>
        <taxon>Telluraves</taxon>
        <taxon>Australaves</taxon>
        <taxon>Passeriformes</taxon>
        <taxon>Sylvioidea</taxon>
        <taxon>Hirundinidae</taxon>
        <taxon>Hirundo</taxon>
    </lineage>
</organism>